<organism evidence="1">
    <name type="scientific">marine sediment metagenome</name>
    <dbReference type="NCBI Taxonomy" id="412755"/>
    <lineage>
        <taxon>unclassified sequences</taxon>
        <taxon>metagenomes</taxon>
        <taxon>ecological metagenomes</taxon>
    </lineage>
</organism>
<comment type="caution">
    <text evidence="1">The sequence shown here is derived from an EMBL/GenBank/DDBJ whole genome shotgun (WGS) entry which is preliminary data.</text>
</comment>
<sequence length="63" mass="7411">MTTKNKDLNFKMLSIRFLDPKAYHYVMATIKDFANTFLKNGEKINLSEALTKIITEWDNAKKR</sequence>
<protein>
    <submittedName>
        <fullName evidence="1">Uncharacterized protein</fullName>
    </submittedName>
</protein>
<reference evidence="1" key="1">
    <citation type="journal article" date="2015" name="Nature">
        <title>Complex archaea that bridge the gap between prokaryotes and eukaryotes.</title>
        <authorList>
            <person name="Spang A."/>
            <person name="Saw J.H."/>
            <person name="Jorgensen S.L."/>
            <person name="Zaremba-Niedzwiedzka K."/>
            <person name="Martijn J."/>
            <person name="Lind A.E."/>
            <person name="van Eijk R."/>
            <person name="Schleper C."/>
            <person name="Guy L."/>
            <person name="Ettema T.J."/>
        </authorList>
    </citation>
    <scope>NUCLEOTIDE SEQUENCE</scope>
</reference>
<dbReference type="EMBL" id="LAZR01024596">
    <property type="protein sequence ID" value="KKL74603.1"/>
    <property type="molecule type" value="Genomic_DNA"/>
</dbReference>
<evidence type="ECO:0000313" key="1">
    <source>
        <dbReference type="EMBL" id="KKL74603.1"/>
    </source>
</evidence>
<gene>
    <name evidence="1" type="ORF">LCGC14_2063200</name>
</gene>
<accession>A0A0F9EKF3</accession>
<proteinExistence type="predicted"/>
<name>A0A0F9EKF3_9ZZZZ</name>
<dbReference type="AlphaFoldDB" id="A0A0F9EKF3"/>